<dbReference type="CDD" id="cd00077">
    <property type="entry name" value="HDc"/>
    <property type="match status" value="1"/>
</dbReference>
<evidence type="ECO:0000256" key="5">
    <source>
        <dbReference type="RuleBase" id="RU363067"/>
    </source>
</evidence>
<keyword evidence="1 4" id="KW-0479">Metal-binding</keyword>
<comment type="caution">
    <text evidence="8">The sequence shown here is derived from an EMBL/GenBank/DDBJ whole genome shotgun (WGS) entry which is preliminary data.</text>
</comment>
<dbReference type="InterPro" id="IPR023174">
    <property type="entry name" value="PDEase_CS"/>
</dbReference>
<feature type="active site" description="Proton donor" evidence="3">
    <location>
        <position position="85"/>
    </location>
</feature>
<dbReference type="InterPro" id="IPR023088">
    <property type="entry name" value="PDEase"/>
</dbReference>
<dbReference type="CDD" id="cd07440">
    <property type="entry name" value="RGS"/>
    <property type="match status" value="1"/>
</dbReference>
<dbReference type="GO" id="GO:0007165">
    <property type="term" value="P:signal transduction"/>
    <property type="evidence" value="ECO:0007669"/>
    <property type="project" value="InterPro"/>
</dbReference>
<dbReference type="InterPro" id="IPR016137">
    <property type="entry name" value="RGS"/>
</dbReference>
<dbReference type="PANTHER" id="PTHR11347">
    <property type="entry name" value="CYCLIC NUCLEOTIDE PHOSPHODIESTERASE"/>
    <property type="match status" value="1"/>
</dbReference>
<dbReference type="AlphaFoldDB" id="A0A8H7VU56"/>
<dbReference type="Gene3D" id="1.10.167.10">
    <property type="entry name" value="Regulator of G-protein Signalling 4, domain 2"/>
    <property type="match status" value="1"/>
</dbReference>
<dbReference type="EMBL" id="JAEPRE010000048">
    <property type="protein sequence ID" value="KAG2234666.1"/>
    <property type="molecule type" value="Genomic_DNA"/>
</dbReference>
<name>A0A8H7VU56_9FUNG</name>
<dbReference type="SUPFAM" id="SSF48097">
    <property type="entry name" value="Regulator of G-protein signaling, RGS"/>
    <property type="match status" value="1"/>
</dbReference>
<feature type="domain" description="PDEase" evidence="7">
    <location>
        <begin position="1"/>
        <end position="329"/>
    </location>
</feature>
<feature type="domain" description="RGS" evidence="6">
    <location>
        <begin position="385"/>
        <end position="480"/>
    </location>
</feature>
<organism evidence="8 9">
    <name type="scientific">Thamnidium elegans</name>
    <dbReference type="NCBI Taxonomy" id="101142"/>
    <lineage>
        <taxon>Eukaryota</taxon>
        <taxon>Fungi</taxon>
        <taxon>Fungi incertae sedis</taxon>
        <taxon>Mucoromycota</taxon>
        <taxon>Mucoromycotina</taxon>
        <taxon>Mucoromycetes</taxon>
        <taxon>Mucorales</taxon>
        <taxon>Mucorineae</taxon>
        <taxon>Mucoraceae</taxon>
        <taxon>Thamnidium</taxon>
    </lineage>
</organism>
<feature type="binding site" evidence="4">
    <location>
        <position position="236"/>
    </location>
    <ligand>
        <name>Zn(2+)</name>
        <dbReference type="ChEBI" id="CHEBI:29105"/>
        <label>1</label>
    </ligand>
</feature>
<evidence type="ECO:0000256" key="1">
    <source>
        <dbReference type="ARBA" id="ARBA00022723"/>
    </source>
</evidence>
<comment type="cofactor">
    <cofactor evidence="5">
        <name>a divalent metal cation</name>
        <dbReference type="ChEBI" id="CHEBI:60240"/>
    </cofactor>
    <text evidence="5">Binds 2 divalent metal cations per subunit. Site 1 may preferentially bind zinc ions, while site 2 has a preference for magnesium and/or manganese ions.</text>
</comment>
<accession>A0A8H7VU56</accession>
<dbReference type="Pfam" id="PF00233">
    <property type="entry name" value="PDEase_I"/>
    <property type="match status" value="1"/>
</dbReference>
<feature type="binding site" evidence="4">
    <location>
        <position position="126"/>
    </location>
    <ligand>
        <name>Zn(2+)</name>
        <dbReference type="ChEBI" id="CHEBI:29105"/>
        <label>1</label>
    </ligand>
</feature>
<gene>
    <name evidence="8" type="ORF">INT48_005818</name>
</gene>
<dbReference type="SMART" id="SM00315">
    <property type="entry name" value="RGS"/>
    <property type="match status" value="1"/>
</dbReference>
<dbReference type="PROSITE" id="PS51845">
    <property type="entry name" value="PDEASE_I_2"/>
    <property type="match status" value="1"/>
</dbReference>
<evidence type="ECO:0000256" key="4">
    <source>
        <dbReference type="PIRSR" id="PIRSR623088-3"/>
    </source>
</evidence>
<dbReference type="PRINTS" id="PR00387">
    <property type="entry name" value="PDIESTERASE1"/>
</dbReference>
<dbReference type="Pfam" id="PF00615">
    <property type="entry name" value="RGS"/>
    <property type="match status" value="1"/>
</dbReference>
<evidence type="ECO:0000313" key="8">
    <source>
        <dbReference type="EMBL" id="KAG2234666.1"/>
    </source>
</evidence>
<dbReference type="SUPFAM" id="SSF109604">
    <property type="entry name" value="HD-domain/PDEase-like"/>
    <property type="match status" value="1"/>
</dbReference>
<dbReference type="InterPro" id="IPR036971">
    <property type="entry name" value="PDEase_catalytic_dom_sf"/>
</dbReference>
<dbReference type="InterPro" id="IPR036305">
    <property type="entry name" value="RGS_sf"/>
</dbReference>
<dbReference type="InterPro" id="IPR003607">
    <property type="entry name" value="HD/PDEase_dom"/>
</dbReference>
<keyword evidence="2 5" id="KW-0378">Hydrolase</keyword>
<reference evidence="8" key="1">
    <citation type="submission" date="2021-01" db="EMBL/GenBank/DDBJ databases">
        <title>Metabolic potential, ecology and presence of endohyphal bacteria is reflected in genomic diversity of Mucoromycotina.</title>
        <authorList>
            <person name="Muszewska A."/>
            <person name="Okrasinska A."/>
            <person name="Steczkiewicz K."/>
            <person name="Drgas O."/>
            <person name="Orlowska M."/>
            <person name="Perlinska-Lenart U."/>
            <person name="Aleksandrzak-Piekarczyk T."/>
            <person name="Szatraj K."/>
            <person name="Zielenkiewicz U."/>
            <person name="Pilsyk S."/>
            <person name="Malc E."/>
            <person name="Mieczkowski P."/>
            <person name="Kruszewska J.S."/>
            <person name="Biernat P."/>
            <person name="Pawlowska J."/>
        </authorList>
    </citation>
    <scope>NUCLEOTIDE SEQUENCE</scope>
    <source>
        <strain evidence="8">WA0000018081</strain>
    </source>
</reference>
<evidence type="ECO:0000256" key="3">
    <source>
        <dbReference type="PIRSR" id="PIRSR623088-1"/>
    </source>
</evidence>
<feature type="binding site" evidence="4">
    <location>
        <position position="125"/>
    </location>
    <ligand>
        <name>Zn(2+)</name>
        <dbReference type="ChEBI" id="CHEBI:29105"/>
        <label>1</label>
    </ligand>
</feature>
<dbReference type="EC" id="3.1.4.-" evidence="5"/>
<evidence type="ECO:0000259" key="7">
    <source>
        <dbReference type="PROSITE" id="PS51845"/>
    </source>
</evidence>
<sequence>MLYLKFNKDISKQELNLIEKKFKQYSKETITPEFNVLNLSRTDVYAHVLSIFVRVNVHGILKVSVSQLLDFLIDVAEKYTEAPYHTFYHAADIVTMLYYLCHDLSANKYLTDLDITFLMVAALCHDMGHPGYNNTFQINTKTDLALRYGDGSILESYSVDLTIELIKKHKLDKKHKEMNEILTDLIISTDMAYHPKLQEEANQLFNTWSKLTTTNKNDFPSGDRLSLSRILLHTADISNTARPWTISKQWSDLIVKEIYNQGDEEKKRKLTISAGMDREVCSQKSITLKFADIILPFFESLVSLLPKSHVLVDFLASNRIQWECLELAKKRRVSSDIIIQPSNITFKRIRLGFRSQSYPTVFTDSAVLSLESILEDTDSDLFKDFATYLHQSYCIENLGFWLATQEYYQECSNRKELCQSMINLYIRANSTQEINIPCDMRQSILDDYNSENYHLHIFDDAAEAVLELMRVNSFLPWTTSSCSPPTCWPSPKKLVQSNSLTLSNSFSFSDKWNLIKLKQPSLSRKSCSSLDYIHHDSNNDRLDLSDNNNLFSVHSASTTTTTSGTRYRSMLKRVKKSILGNNQEDHFITPRSSFTADDTTSTWSSWRKSLR</sequence>
<dbReference type="InterPro" id="IPR002073">
    <property type="entry name" value="PDEase_catalytic_dom"/>
</dbReference>
<dbReference type="Proteomes" id="UP000613177">
    <property type="component" value="Unassembled WGS sequence"/>
</dbReference>
<dbReference type="PROSITE" id="PS00126">
    <property type="entry name" value="PDEASE_I_1"/>
    <property type="match status" value="1"/>
</dbReference>
<feature type="binding site" evidence="4">
    <location>
        <position position="89"/>
    </location>
    <ligand>
        <name>Zn(2+)</name>
        <dbReference type="ChEBI" id="CHEBI:29105"/>
        <label>1</label>
    </ligand>
</feature>
<dbReference type="Gene3D" id="1.10.1300.10">
    <property type="entry name" value="3'5'-cyclic nucleotide phosphodiesterase, catalytic domain"/>
    <property type="match status" value="1"/>
</dbReference>
<dbReference type="PROSITE" id="PS50132">
    <property type="entry name" value="RGS"/>
    <property type="match status" value="1"/>
</dbReference>
<dbReference type="GO" id="GO:0046872">
    <property type="term" value="F:metal ion binding"/>
    <property type="evidence" value="ECO:0007669"/>
    <property type="project" value="UniProtKB-KW"/>
</dbReference>
<evidence type="ECO:0000256" key="2">
    <source>
        <dbReference type="ARBA" id="ARBA00022801"/>
    </source>
</evidence>
<evidence type="ECO:0000313" key="9">
    <source>
        <dbReference type="Proteomes" id="UP000613177"/>
    </source>
</evidence>
<proteinExistence type="inferred from homology"/>
<dbReference type="SMART" id="SM00471">
    <property type="entry name" value="HDc"/>
    <property type="match status" value="1"/>
</dbReference>
<keyword evidence="9" id="KW-1185">Reference proteome</keyword>
<comment type="similarity">
    <text evidence="5">Belongs to the cyclic nucleotide phosphodiesterase family.</text>
</comment>
<feature type="binding site" evidence="4">
    <location>
        <position position="126"/>
    </location>
    <ligand>
        <name>Zn(2+)</name>
        <dbReference type="ChEBI" id="CHEBI:29105"/>
        <label>2</label>
    </ligand>
</feature>
<evidence type="ECO:0000259" key="6">
    <source>
        <dbReference type="PROSITE" id="PS50132"/>
    </source>
</evidence>
<dbReference type="GO" id="GO:0004114">
    <property type="term" value="F:3',5'-cyclic-nucleotide phosphodiesterase activity"/>
    <property type="evidence" value="ECO:0007669"/>
    <property type="project" value="InterPro"/>
</dbReference>
<dbReference type="InterPro" id="IPR044926">
    <property type="entry name" value="RGS_subdomain_2"/>
</dbReference>
<protein>
    <recommendedName>
        <fullName evidence="5">Phosphodiesterase</fullName>
        <ecNumber evidence="5">3.1.4.-</ecNumber>
    </recommendedName>
</protein>